<evidence type="ECO:0000256" key="7">
    <source>
        <dbReference type="ARBA" id="ARBA00022806"/>
    </source>
</evidence>
<dbReference type="Pfam" id="PF08797">
    <property type="entry name" value="HIRAN"/>
    <property type="match status" value="1"/>
</dbReference>
<feature type="domain" description="Helicase ATP-binding" evidence="14">
    <location>
        <begin position="415"/>
        <end position="598"/>
    </location>
</feature>
<dbReference type="InterPro" id="IPR027417">
    <property type="entry name" value="P-loop_NTPase"/>
</dbReference>
<keyword evidence="17" id="KW-1185">Reference proteome</keyword>
<keyword evidence="8" id="KW-0862">Zinc</keyword>
<protein>
    <submittedName>
        <fullName evidence="16">SNF2 family N-terminal domain-containing protein</fullName>
    </submittedName>
</protein>
<evidence type="ECO:0000259" key="14">
    <source>
        <dbReference type="PROSITE" id="PS51192"/>
    </source>
</evidence>
<evidence type="ECO:0000313" key="16">
    <source>
        <dbReference type="EMBL" id="KAK8224942.1"/>
    </source>
</evidence>
<keyword evidence="4" id="KW-0547">Nucleotide-binding</keyword>
<evidence type="ECO:0000259" key="15">
    <source>
        <dbReference type="PROSITE" id="PS51194"/>
    </source>
</evidence>
<dbReference type="CDD" id="cd18008">
    <property type="entry name" value="DEXDc_SHPRH-like"/>
    <property type="match status" value="1"/>
</dbReference>
<feature type="compositionally biased region" description="Low complexity" evidence="12">
    <location>
        <begin position="16"/>
        <end position="26"/>
    </location>
</feature>
<dbReference type="PROSITE" id="PS51192">
    <property type="entry name" value="HELICASE_ATP_BIND_1"/>
    <property type="match status" value="1"/>
</dbReference>
<evidence type="ECO:0000313" key="17">
    <source>
        <dbReference type="Proteomes" id="UP001492380"/>
    </source>
</evidence>
<dbReference type="InterPro" id="IPR001650">
    <property type="entry name" value="Helicase_C-like"/>
</dbReference>
<evidence type="ECO:0000256" key="12">
    <source>
        <dbReference type="SAM" id="MobiDB-lite"/>
    </source>
</evidence>
<dbReference type="Pfam" id="PF13639">
    <property type="entry name" value="zf-RING_2"/>
    <property type="match status" value="1"/>
</dbReference>
<dbReference type="SMART" id="SM00184">
    <property type="entry name" value="RING"/>
    <property type="match status" value="1"/>
</dbReference>
<dbReference type="SUPFAM" id="SSF52540">
    <property type="entry name" value="P-loop containing nucleoside triphosphate hydrolases"/>
    <property type="match status" value="2"/>
</dbReference>
<dbReference type="Gene3D" id="3.30.70.2330">
    <property type="match status" value="1"/>
</dbReference>
<feature type="region of interest" description="Disordered" evidence="12">
    <location>
        <begin position="1"/>
        <end position="91"/>
    </location>
</feature>
<dbReference type="PANTHER" id="PTHR45626">
    <property type="entry name" value="TRANSCRIPTION TERMINATION FACTOR 2-RELATED"/>
    <property type="match status" value="1"/>
</dbReference>
<dbReference type="Proteomes" id="UP001492380">
    <property type="component" value="Unassembled WGS sequence"/>
</dbReference>
<organism evidence="16 17">
    <name type="scientific">Phyllosticta capitalensis</name>
    <dbReference type="NCBI Taxonomy" id="121624"/>
    <lineage>
        <taxon>Eukaryota</taxon>
        <taxon>Fungi</taxon>
        <taxon>Dikarya</taxon>
        <taxon>Ascomycota</taxon>
        <taxon>Pezizomycotina</taxon>
        <taxon>Dothideomycetes</taxon>
        <taxon>Dothideomycetes incertae sedis</taxon>
        <taxon>Botryosphaeriales</taxon>
        <taxon>Phyllostictaceae</taxon>
        <taxon>Phyllosticta</taxon>
    </lineage>
</organism>
<gene>
    <name evidence="16" type="ORF">HDK90DRAFT_96186</name>
</gene>
<name>A0ABR1YBY6_9PEZI</name>
<dbReference type="InterPro" id="IPR001841">
    <property type="entry name" value="Znf_RING"/>
</dbReference>
<keyword evidence="10" id="KW-0539">Nucleus</keyword>
<dbReference type="InterPro" id="IPR050628">
    <property type="entry name" value="SNF2_RAD54_helicase_TF"/>
</dbReference>
<evidence type="ECO:0000256" key="6">
    <source>
        <dbReference type="ARBA" id="ARBA00022801"/>
    </source>
</evidence>
<keyword evidence="9" id="KW-0067">ATP-binding</keyword>
<dbReference type="Gene3D" id="3.30.40.10">
    <property type="entry name" value="Zinc/RING finger domain, C3HC4 (zinc finger)"/>
    <property type="match status" value="1"/>
</dbReference>
<dbReference type="InterPro" id="IPR014001">
    <property type="entry name" value="Helicase_ATP-bd"/>
</dbReference>
<dbReference type="SMART" id="SM00490">
    <property type="entry name" value="HELICc"/>
    <property type="match status" value="1"/>
</dbReference>
<evidence type="ECO:0000256" key="3">
    <source>
        <dbReference type="ARBA" id="ARBA00022723"/>
    </source>
</evidence>
<sequence>MPWPNFSSSQKRKRSSSGFNRYAYANYRRRINNERTPSSSSRSQPSTSSRSSQGSRKSHSSTSRTAQSSTPSQSFRSSQSSQPSQSTRVDEFGDDSVFDHIECIDLTGDTPSTSFVSSQSPSLQRAPQPRASQSLRVDEFGDESVFDDIVDQSQVSNERAFEQNILYGILPSKIVGVRYYNGNANIGEMVMNRREPSNAYDSNAIRVDNVHGAKIGHIPRQLAGKLAKYMDSRSLMVEGKITGLKGEFDCPMELRLYGTSDPIARAELVTQMRADRLPVNEFTKWEKIQKERFNQQVQTGEGSWGFGSSQGTPTQPIQTLDNIIGESQKFDPRKADQAVEKFGTKEADLEQMPMAPQPDTIKAELLPYQLQGLQWMLDHENPKPPAVGSTDVVQLWKRVPGKMHSFMNVCTNFSTDMPELASGGILADDMGLGKTVQVISLIMADRALYAGMEGVGHATLILAPLSVMSNWSTQIERHVKPEHQLRVLIYHGTRKKRIDPKEIANYDVVVTTYETASSEYWGGKANLQPKPVPRKDGLFSVTWRRLVLDEGHQIRTPTSKKAVAACNLDAQSRWALTGTPIINGLKDLFSLIKFLRLSGGLAQFELFNASLMRPVNQGQDSGNLLLQTLMQGICLRRRKDMPFIDLRLPELTQVNRPVELLPHEKEKYDLLEAQAQGTLSQYRAQSSVAGANAAQTYRHLFEILLRLRQVCNHWKLVGEERLAGLYDALEKNKTVELTPENYEALQRVLQISIDAEEECSICFDGLNDVTKATHTPVITCCAHVFGSDCIQKWIEMNHTCPLCRAKLPSVDTLVKPAEEAPAAAPSDIENAGRSSKVERLLEILQATRAKDKTIKTIVFSQWTSFLDIVQPELDAAGIKYARIDGSMTALARDASLNALDNDPDTTVLLASLACCSVGLNLVAASQVILSDTWWAPAIEDQAVDRVYRLGQTRPTTVFRLIVEGTIEDRVLGIQQDKRKLMALAFSEKSNQGRSKVGRAARMADLERLLGRTGTAGAAAGGNSEEATTTAVAGEIPGEATTSA</sequence>
<dbReference type="InterPro" id="IPR000330">
    <property type="entry name" value="SNF2_N"/>
</dbReference>
<dbReference type="InterPro" id="IPR013083">
    <property type="entry name" value="Znf_RING/FYVE/PHD"/>
</dbReference>
<evidence type="ECO:0000256" key="1">
    <source>
        <dbReference type="ARBA" id="ARBA00004123"/>
    </source>
</evidence>
<evidence type="ECO:0000256" key="4">
    <source>
        <dbReference type="ARBA" id="ARBA00022741"/>
    </source>
</evidence>
<accession>A0ABR1YBY6</accession>
<dbReference type="Gene3D" id="3.40.50.10810">
    <property type="entry name" value="Tandem AAA-ATPase domain"/>
    <property type="match status" value="1"/>
</dbReference>
<feature type="region of interest" description="Disordered" evidence="12">
    <location>
        <begin position="109"/>
        <end position="133"/>
    </location>
</feature>
<dbReference type="SUPFAM" id="SSF57850">
    <property type="entry name" value="RING/U-box"/>
    <property type="match status" value="1"/>
</dbReference>
<dbReference type="InterPro" id="IPR049730">
    <property type="entry name" value="SNF2/RAD54-like_C"/>
</dbReference>
<dbReference type="Pfam" id="PF00271">
    <property type="entry name" value="Helicase_C"/>
    <property type="match status" value="1"/>
</dbReference>
<proteinExistence type="inferred from homology"/>
<dbReference type="Gene3D" id="3.40.50.300">
    <property type="entry name" value="P-loop containing nucleotide triphosphate hydrolases"/>
    <property type="match status" value="1"/>
</dbReference>
<keyword evidence="7" id="KW-0347">Helicase</keyword>
<dbReference type="SMART" id="SM00910">
    <property type="entry name" value="HIRAN"/>
    <property type="match status" value="1"/>
</dbReference>
<dbReference type="InterPro" id="IPR038718">
    <property type="entry name" value="SNF2-like_sf"/>
</dbReference>
<comment type="subcellular location">
    <subcellularLocation>
        <location evidence="1">Nucleus</location>
    </subcellularLocation>
</comment>
<feature type="compositionally biased region" description="Low complexity" evidence="12">
    <location>
        <begin position="35"/>
        <end position="87"/>
    </location>
</feature>
<keyword evidence="3" id="KW-0479">Metal-binding</keyword>
<evidence type="ECO:0000256" key="2">
    <source>
        <dbReference type="ARBA" id="ARBA00007025"/>
    </source>
</evidence>
<feature type="domain" description="RING-type" evidence="13">
    <location>
        <begin position="759"/>
        <end position="804"/>
    </location>
</feature>
<evidence type="ECO:0000256" key="9">
    <source>
        <dbReference type="ARBA" id="ARBA00022840"/>
    </source>
</evidence>
<evidence type="ECO:0000259" key="13">
    <source>
        <dbReference type="PROSITE" id="PS50089"/>
    </source>
</evidence>
<reference evidence="16 17" key="1">
    <citation type="submission" date="2024-04" db="EMBL/GenBank/DDBJ databases">
        <title>Phyllosticta paracitricarpa is synonymous to the EU quarantine fungus P. citricarpa based on phylogenomic analyses.</title>
        <authorList>
            <consortium name="Lawrence Berkeley National Laboratory"/>
            <person name="Van Ingen-Buijs V.A."/>
            <person name="Van Westerhoven A.C."/>
            <person name="Haridas S."/>
            <person name="Skiadas P."/>
            <person name="Martin F."/>
            <person name="Groenewald J.Z."/>
            <person name="Crous P.W."/>
            <person name="Seidl M.F."/>
        </authorList>
    </citation>
    <scope>NUCLEOTIDE SEQUENCE [LARGE SCALE GENOMIC DNA]</scope>
    <source>
        <strain evidence="16 17">CBS 123374</strain>
    </source>
</reference>
<evidence type="ECO:0000256" key="10">
    <source>
        <dbReference type="ARBA" id="ARBA00023242"/>
    </source>
</evidence>
<dbReference type="PROSITE" id="PS50089">
    <property type="entry name" value="ZF_RING_2"/>
    <property type="match status" value="1"/>
</dbReference>
<feature type="region of interest" description="Disordered" evidence="12">
    <location>
        <begin position="1014"/>
        <end position="1043"/>
    </location>
</feature>
<dbReference type="CDD" id="cd18793">
    <property type="entry name" value="SF2_C_SNF"/>
    <property type="match status" value="1"/>
</dbReference>
<dbReference type="PROSITE" id="PS51194">
    <property type="entry name" value="HELICASE_CTER"/>
    <property type="match status" value="1"/>
</dbReference>
<evidence type="ECO:0000256" key="11">
    <source>
        <dbReference type="PROSITE-ProRule" id="PRU00175"/>
    </source>
</evidence>
<evidence type="ECO:0000256" key="8">
    <source>
        <dbReference type="ARBA" id="ARBA00022833"/>
    </source>
</evidence>
<feature type="compositionally biased region" description="Low complexity" evidence="12">
    <location>
        <begin position="1014"/>
        <end position="1030"/>
    </location>
</feature>
<comment type="caution">
    <text evidence="16">The sequence shown here is derived from an EMBL/GenBank/DDBJ whole genome shotgun (WGS) entry which is preliminary data.</text>
</comment>
<keyword evidence="5 11" id="KW-0863">Zinc-finger</keyword>
<dbReference type="EMBL" id="JBBWRZ010000012">
    <property type="protein sequence ID" value="KAK8224942.1"/>
    <property type="molecule type" value="Genomic_DNA"/>
</dbReference>
<dbReference type="SMART" id="SM00487">
    <property type="entry name" value="DEXDc"/>
    <property type="match status" value="1"/>
</dbReference>
<dbReference type="Pfam" id="PF00176">
    <property type="entry name" value="SNF2-rel_dom"/>
    <property type="match status" value="1"/>
</dbReference>
<dbReference type="PANTHER" id="PTHR45626:SF11">
    <property type="entry name" value="FAMILY HELICASE, PUTATIVE (AFU_ORTHOLOGUE AFUA_5G06590)-RELATED"/>
    <property type="match status" value="1"/>
</dbReference>
<keyword evidence="6" id="KW-0378">Hydrolase</keyword>
<comment type="similarity">
    <text evidence="2">Belongs to the SNF2/RAD54 helicase family.</text>
</comment>
<dbReference type="InterPro" id="IPR014905">
    <property type="entry name" value="HIRAN"/>
</dbReference>
<feature type="compositionally biased region" description="Low complexity" evidence="12">
    <location>
        <begin position="110"/>
        <end position="122"/>
    </location>
</feature>
<evidence type="ECO:0000256" key="5">
    <source>
        <dbReference type="ARBA" id="ARBA00022771"/>
    </source>
</evidence>
<feature type="domain" description="Helicase C-terminal" evidence="15">
    <location>
        <begin position="836"/>
        <end position="997"/>
    </location>
</feature>